<protein>
    <submittedName>
        <fullName evidence="2">Uncharacterized protein</fullName>
    </submittedName>
</protein>
<dbReference type="EMBL" id="JAUIRO010000003">
    <property type="protein sequence ID" value="KAK0722689.1"/>
    <property type="molecule type" value="Genomic_DNA"/>
</dbReference>
<evidence type="ECO:0000256" key="1">
    <source>
        <dbReference type="SAM" id="MobiDB-lite"/>
    </source>
</evidence>
<gene>
    <name evidence="2" type="ORF">B0T26DRAFT_771599</name>
</gene>
<feature type="compositionally biased region" description="Acidic residues" evidence="1">
    <location>
        <begin position="40"/>
        <end position="54"/>
    </location>
</feature>
<reference evidence="2" key="1">
    <citation type="submission" date="2023-06" db="EMBL/GenBank/DDBJ databases">
        <title>Genome-scale phylogeny and comparative genomics of the fungal order Sordariales.</title>
        <authorList>
            <consortium name="Lawrence Berkeley National Laboratory"/>
            <person name="Hensen N."/>
            <person name="Bonometti L."/>
            <person name="Westerberg I."/>
            <person name="Brannstrom I.O."/>
            <person name="Guillou S."/>
            <person name="Cros-Aarteil S."/>
            <person name="Calhoun S."/>
            <person name="Haridas S."/>
            <person name="Kuo A."/>
            <person name="Mondo S."/>
            <person name="Pangilinan J."/>
            <person name="Riley R."/>
            <person name="LaButti K."/>
            <person name="Andreopoulos B."/>
            <person name="Lipzen A."/>
            <person name="Chen C."/>
            <person name="Yanf M."/>
            <person name="Daum C."/>
            <person name="Ng V."/>
            <person name="Clum A."/>
            <person name="Steindorff A."/>
            <person name="Ohm R."/>
            <person name="Martin F."/>
            <person name="Silar P."/>
            <person name="Natvig D."/>
            <person name="Lalanne C."/>
            <person name="Gautier V."/>
            <person name="Ament-velasquez S.L."/>
            <person name="Kruys A."/>
            <person name="Hutchinson M.I."/>
            <person name="Powell A.J."/>
            <person name="Barry K."/>
            <person name="Miller A.N."/>
            <person name="Grigoriev I.V."/>
            <person name="Debuchy R."/>
            <person name="Gladieux P."/>
            <person name="Thoren M.H."/>
            <person name="Johannesson H."/>
        </authorList>
    </citation>
    <scope>NUCLEOTIDE SEQUENCE</scope>
    <source>
        <strain evidence="2">SMH2392-1A</strain>
    </source>
</reference>
<keyword evidence="3" id="KW-1185">Reference proteome</keyword>
<name>A0AA40DZV3_9PEZI</name>
<accession>A0AA40DZV3</accession>
<evidence type="ECO:0000313" key="3">
    <source>
        <dbReference type="Proteomes" id="UP001172101"/>
    </source>
</evidence>
<feature type="compositionally biased region" description="Basic and acidic residues" evidence="1">
    <location>
        <begin position="73"/>
        <end position="90"/>
    </location>
</feature>
<evidence type="ECO:0000313" key="2">
    <source>
        <dbReference type="EMBL" id="KAK0722689.1"/>
    </source>
</evidence>
<sequence>MAVSVFYLLFSNHITTSQMVDIRKQTDWLRRWLATQLMPDDSDDSQSSETEADGQEIPTQRWLSDPETADVPEQPRDEPPPPPDNGDRDVSNIGVADTPTNRDVDCIGVADSPADKDDIDDKPWGDRIRD</sequence>
<proteinExistence type="predicted"/>
<comment type="caution">
    <text evidence="2">The sequence shown here is derived from an EMBL/GenBank/DDBJ whole genome shotgun (WGS) entry which is preliminary data.</text>
</comment>
<dbReference type="Proteomes" id="UP001172101">
    <property type="component" value="Unassembled WGS sequence"/>
</dbReference>
<dbReference type="GeneID" id="85329821"/>
<dbReference type="AlphaFoldDB" id="A0AA40DZV3"/>
<feature type="compositionally biased region" description="Basic and acidic residues" evidence="1">
    <location>
        <begin position="113"/>
        <end position="130"/>
    </location>
</feature>
<feature type="region of interest" description="Disordered" evidence="1">
    <location>
        <begin position="38"/>
        <end position="130"/>
    </location>
</feature>
<dbReference type="RefSeq" id="XP_060298613.1">
    <property type="nucleotide sequence ID" value="XM_060446551.1"/>
</dbReference>
<organism evidence="2 3">
    <name type="scientific">Lasiosphaeria miniovina</name>
    <dbReference type="NCBI Taxonomy" id="1954250"/>
    <lineage>
        <taxon>Eukaryota</taxon>
        <taxon>Fungi</taxon>
        <taxon>Dikarya</taxon>
        <taxon>Ascomycota</taxon>
        <taxon>Pezizomycotina</taxon>
        <taxon>Sordariomycetes</taxon>
        <taxon>Sordariomycetidae</taxon>
        <taxon>Sordariales</taxon>
        <taxon>Lasiosphaeriaceae</taxon>
        <taxon>Lasiosphaeria</taxon>
    </lineage>
</organism>